<proteinExistence type="predicted"/>
<dbReference type="Pfam" id="PF13725">
    <property type="entry name" value="tRNA_bind_2"/>
    <property type="match status" value="1"/>
</dbReference>
<dbReference type="GO" id="GO:0000049">
    <property type="term" value="F:tRNA binding"/>
    <property type="evidence" value="ECO:0007669"/>
    <property type="project" value="TreeGrafter"/>
</dbReference>
<dbReference type="Proteomes" id="UP000018050">
    <property type="component" value="Unassembled WGS sequence"/>
</dbReference>
<keyword evidence="3" id="KW-1185">Reference proteome</keyword>
<dbReference type="OrthoDB" id="10067491at2759"/>
<feature type="non-terminal residue" evidence="2">
    <location>
        <position position="1"/>
    </location>
</feature>
<name>U6JMQ2_EIMAC</name>
<dbReference type="InterPro" id="IPR032672">
    <property type="entry name" value="TmcA/NAT10/Kre33"/>
</dbReference>
<evidence type="ECO:0000313" key="2">
    <source>
        <dbReference type="EMBL" id="CDJ26825.1"/>
    </source>
</evidence>
<dbReference type="VEuPathDB" id="ToxoDB:EAH_00064660"/>
<organism evidence="2 3">
    <name type="scientific">Eimeria acervulina</name>
    <name type="common">Coccidian parasite</name>
    <dbReference type="NCBI Taxonomy" id="5801"/>
    <lineage>
        <taxon>Eukaryota</taxon>
        <taxon>Sar</taxon>
        <taxon>Alveolata</taxon>
        <taxon>Apicomplexa</taxon>
        <taxon>Conoidasida</taxon>
        <taxon>Coccidia</taxon>
        <taxon>Eucoccidiorida</taxon>
        <taxon>Eimeriorina</taxon>
        <taxon>Eimeriidae</taxon>
        <taxon>Eimeria</taxon>
    </lineage>
</organism>
<reference evidence="2" key="2">
    <citation type="submission" date="2013-10" db="EMBL/GenBank/DDBJ databases">
        <authorList>
            <person name="Aslett M."/>
        </authorList>
    </citation>
    <scope>NUCLEOTIDE SEQUENCE</scope>
    <source>
        <strain evidence="2">Houghton</strain>
    </source>
</reference>
<gene>
    <name evidence="2" type="ORF">EAH_00064660</name>
</gene>
<reference evidence="2" key="1">
    <citation type="submission" date="2013-10" db="EMBL/GenBank/DDBJ databases">
        <title>Genomic analysis of the causative agents of coccidiosis in chickens.</title>
        <authorList>
            <person name="Reid A.J."/>
            <person name="Blake D."/>
            <person name="Billington K."/>
            <person name="Browne H."/>
            <person name="Dunn M."/>
            <person name="Hung S."/>
            <person name="Kawahara F."/>
            <person name="Miranda-Saavedra D."/>
            <person name="Mourier T."/>
            <person name="Nagra H."/>
            <person name="Otto T.D."/>
            <person name="Rawlings N."/>
            <person name="Sanchez A."/>
            <person name="Sanders M."/>
            <person name="Subramaniam C."/>
            <person name="Tay Y."/>
            <person name="Dear P."/>
            <person name="Doerig C."/>
            <person name="Gruber A."/>
            <person name="Parkinson J."/>
            <person name="Shirley M."/>
            <person name="Wan K.L."/>
            <person name="Berriman M."/>
            <person name="Tomley F."/>
            <person name="Pain A."/>
        </authorList>
    </citation>
    <scope>NUCLEOTIDE SEQUENCE</scope>
    <source>
        <strain evidence="2">Houghton</strain>
    </source>
</reference>
<dbReference type="AlphaFoldDB" id="U6JMQ2"/>
<evidence type="ECO:0000259" key="1">
    <source>
        <dbReference type="Pfam" id="PF13725"/>
    </source>
</evidence>
<protein>
    <recommendedName>
        <fullName evidence="1">Possible tRNA binding domain-containing protein</fullName>
    </recommendedName>
</protein>
<evidence type="ECO:0000313" key="3">
    <source>
        <dbReference type="Proteomes" id="UP000018050"/>
    </source>
</evidence>
<dbReference type="InterPro" id="IPR027992">
    <property type="entry name" value="tRNA_bind_dom"/>
</dbReference>
<dbReference type="GO" id="GO:1990883">
    <property type="term" value="F:18S rRNA cytidine N-acetyltransferase activity"/>
    <property type="evidence" value="ECO:0007669"/>
    <property type="project" value="TreeGrafter"/>
</dbReference>
<dbReference type="GO" id="GO:0030686">
    <property type="term" value="C:90S preribosome"/>
    <property type="evidence" value="ECO:0007669"/>
    <property type="project" value="TreeGrafter"/>
</dbReference>
<dbReference type="EMBL" id="HG672019">
    <property type="protein sequence ID" value="CDJ26825.1"/>
    <property type="molecule type" value="Genomic_DNA"/>
</dbReference>
<accession>U6JMQ2</accession>
<dbReference type="PANTHER" id="PTHR10925:SF5">
    <property type="entry name" value="RNA CYTIDINE ACETYLTRANSFERASE"/>
    <property type="match status" value="1"/>
</dbReference>
<dbReference type="GeneID" id="25274536"/>
<feature type="domain" description="Possible tRNA binding" evidence="1">
    <location>
        <begin position="4"/>
        <end position="172"/>
    </location>
</feature>
<dbReference type="GO" id="GO:0005730">
    <property type="term" value="C:nucleolus"/>
    <property type="evidence" value="ECO:0007669"/>
    <property type="project" value="TreeGrafter"/>
</dbReference>
<sequence length="211" mass="23226">VLFLFTLHDLGRLGQYAQQLADLPLVMDLIPLLCCLYFEKRLRPLRLSFLQAATLLGLGGQRRQPDELAEEFRVPVHQILALFNKAVVKLHQHLHGLLEAEEAAKFDRASTRRVAIKQGEAVGPEGPQGPLSEAQQAAAAAALQQQKLQLKKLQEALGPDAIEKYRVNHYTEEEIAGATKGRAVSGEVSVNLSPFIFSVSFYVTVSSAFAL</sequence>
<dbReference type="PANTHER" id="PTHR10925">
    <property type="entry name" value="N-ACETYLTRANSFERASE 10"/>
    <property type="match status" value="1"/>
</dbReference>
<dbReference type="GO" id="GO:1904812">
    <property type="term" value="P:rRNA acetylation involved in maturation of SSU-rRNA"/>
    <property type="evidence" value="ECO:0007669"/>
    <property type="project" value="TreeGrafter"/>
</dbReference>
<dbReference type="RefSeq" id="XP_013248398.1">
    <property type="nucleotide sequence ID" value="XM_013392944.1"/>
</dbReference>